<evidence type="ECO:0000313" key="2">
    <source>
        <dbReference type="EMBL" id="EJK69585.1"/>
    </source>
</evidence>
<keyword evidence="3" id="KW-1185">Reference proteome</keyword>
<organism evidence="2 3">
    <name type="scientific">Thalassiosira oceanica</name>
    <name type="common">Marine diatom</name>
    <dbReference type="NCBI Taxonomy" id="159749"/>
    <lineage>
        <taxon>Eukaryota</taxon>
        <taxon>Sar</taxon>
        <taxon>Stramenopiles</taxon>
        <taxon>Ochrophyta</taxon>
        <taxon>Bacillariophyta</taxon>
        <taxon>Coscinodiscophyceae</taxon>
        <taxon>Thalassiosirophycidae</taxon>
        <taxon>Thalassiosirales</taxon>
        <taxon>Thalassiosiraceae</taxon>
        <taxon>Thalassiosira</taxon>
    </lineage>
</organism>
<reference evidence="2 3" key="1">
    <citation type="journal article" date="2012" name="Genome Biol.">
        <title>Genome and low-iron response of an oceanic diatom adapted to chronic iron limitation.</title>
        <authorList>
            <person name="Lommer M."/>
            <person name="Specht M."/>
            <person name="Roy A.S."/>
            <person name="Kraemer L."/>
            <person name="Andreson R."/>
            <person name="Gutowska M.A."/>
            <person name="Wolf J."/>
            <person name="Bergner S.V."/>
            <person name="Schilhabel M.B."/>
            <person name="Klostermeier U.C."/>
            <person name="Beiko R.G."/>
            <person name="Rosenstiel P."/>
            <person name="Hippler M."/>
            <person name="Laroche J."/>
        </authorList>
    </citation>
    <scope>NUCLEOTIDE SEQUENCE [LARGE SCALE GENOMIC DNA]</scope>
    <source>
        <strain evidence="2 3">CCMP1005</strain>
    </source>
</reference>
<dbReference type="Proteomes" id="UP000266841">
    <property type="component" value="Unassembled WGS sequence"/>
</dbReference>
<gene>
    <name evidence="2" type="ORF">THAOC_09142</name>
</gene>
<feature type="compositionally biased region" description="Polar residues" evidence="1">
    <location>
        <begin position="1"/>
        <end position="24"/>
    </location>
</feature>
<accession>K0SVX9</accession>
<name>K0SVX9_THAOC</name>
<comment type="caution">
    <text evidence="2">The sequence shown here is derived from an EMBL/GenBank/DDBJ whole genome shotgun (WGS) entry which is preliminary data.</text>
</comment>
<evidence type="ECO:0000313" key="3">
    <source>
        <dbReference type="Proteomes" id="UP000266841"/>
    </source>
</evidence>
<proteinExistence type="predicted"/>
<feature type="region of interest" description="Disordered" evidence="1">
    <location>
        <begin position="1"/>
        <end position="79"/>
    </location>
</feature>
<evidence type="ECO:0000256" key="1">
    <source>
        <dbReference type="SAM" id="MobiDB-lite"/>
    </source>
</evidence>
<dbReference type="EMBL" id="AGNL01009864">
    <property type="protein sequence ID" value="EJK69585.1"/>
    <property type="molecule type" value="Genomic_DNA"/>
</dbReference>
<protein>
    <submittedName>
        <fullName evidence="2">Uncharacterized protein</fullName>
    </submittedName>
</protein>
<dbReference type="AlphaFoldDB" id="K0SVX9"/>
<sequence>MPSSPSSKPTDGCTNTKQAANHNFFSGGWPQESLGNPARPAPPGSADLAACGRPAGPTQPSKVETPGGPESSALYDSSR</sequence>